<reference evidence="1 2" key="1">
    <citation type="submission" date="2017-06" db="EMBL/GenBank/DDBJ databases">
        <title>Global population genomics of the pathogenic fungus Cryptococcus neoformans var. grubii.</title>
        <authorList>
            <person name="Cuomo C."/>
            <person name="Litvintseva A."/>
            <person name="Chen Y."/>
            <person name="Young S."/>
            <person name="Zeng Q."/>
            <person name="Chapman S."/>
            <person name="Gujja S."/>
            <person name="Saif S."/>
            <person name="Birren B."/>
        </authorList>
    </citation>
    <scope>NUCLEOTIDE SEQUENCE [LARGE SCALE GENOMIC DNA]</scope>
    <source>
        <strain evidence="1 2">Tu259-1</strain>
    </source>
</reference>
<protein>
    <recommendedName>
        <fullName evidence="3">N-acetyltransferase domain-containing protein</fullName>
    </recommendedName>
</protein>
<evidence type="ECO:0000313" key="1">
    <source>
        <dbReference type="EMBL" id="OXG20017.1"/>
    </source>
</evidence>
<name>A0A854QC68_CRYNE</name>
<gene>
    <name evidence="1" type="ORF">C361_04079</name>
</gene>
<dbReference type="AlphaFoldDB" id="A0A854QC68"/>
<comment type="caution">
    <text evidence="1">The sequence shown here is derived from an EMBL/GenBank/DDBJ whole genome shotgun (WGS) entry which is preliminary data.</text>
</comment>
<accession>A0A854QC68</accession>
<dbReference type="PANTHER" id="PTHR34815">
    <property type="entry name" value="LYSINE ACETYLTRANSFERASE"/>
    <property type="match status" value="1"/>
</dbReference>
<dbReference type="EMBL" id="AMKT01000049">
    <property type="protein sequence ID" value="OXG20017.1"/>
    <property type="molecule type" value="Genomic_DNA"/>
</dbReference>
<organism evidence="1 2">
    <name type="scientific">Cryptococcus neoformans Tu259-1</name>
    <dbReference type="NCBI Taxonomy" id="1230072"/>
    <lineage>
        <taxon>Eukaryota</taxon>
        <taxon>Fungi</taxon>
        <taxon>Dikarya</taxon>
        <taxon>Basidiomycota</taxon>
        <taxon>Agaricomycotina</taxon>
        <taxon>Tremellomycetes</taxon>
        <taxon>Tremellales</taxon>
        <taxon>Cryptococcaceae</taxon>
        <taxon>Cryptococcus</taxon>
        <taxon>Cryptococcus neoformans species complex</taxon>
    </lineage>
</organism>
<proteinExistence type="predicted"/>
<sequence>MTVLSDKLQEFTIKTANQNQIELHAKASYVIWPRAQSYEVSSGEYWEVYKAERREAPWGKDAFQTWVLVHRDDPEGEIYAACKTYRRKAFVKHRGADDIEDGYVYGIASVVTPKQHLRNGYATRLLSLLHRYLGPENTLPPVPESWGKDQPYIQLPPDITPKVPRALGSILWSDVGSNFYSRCLSGQGRQGWIVDGALNSELVWKILPSTDPVEEVYTWIYQEELVSVGQELSVRAQNELRESDTMERSIFLQDPANPGTLLFLPVKGTWMNPEFKSFPVGLRIKAASGNPTEDAIVLFTVYNRSIRKRFLVTLISNLAPLQLPSVLKAFDILAAKVGHEEGCAWGLDGESELVKAWKALPERGVRVGRREEVDGHLLGVAWYGREEDRGMLGDGQMWSWC</sequence>
<dbReference type="PANTHER" id="PTHR34815:SF2">
    <property type="entry name" value="N-ACETYLTRANSFERASE DOMAIN-CONTAINING PROTEIN"/>
    <property type="match status" value="1"/>
</dbReference>
<evidence type="ECO:0008006" key="3">
    <source>
        <dbReference type="Google" id="ProtNLM"/>
    </source>
</evidence>
<dbReference type="OrthoDB" id="2020070at2759"/>
<dbReference type="InterPro" id="IPR053013">
    <property type="entry name" value="LAT"/>
</dbReference>
<dbReference type="Gene3D" id="3.40.630.30">
    <property type="match status" value="1"/>
</dbReference>
<dbReference type="Proteomes" id="UP000199727">
    <property type="component" value="Unassembled WGS sequence"/>
</dbReference>
<evidence type="ECO:0000313" key="2">
    <source>
        <dbReference type="Proteomes" id="UP000199727"/>
    </source>
</evidence>